<dbReference type="Proteomes" id="UP000199021">
    <property type="component" value="Unassembled WGS sequence"/>
</dbReference>
<gene>
    <name evidence="1" type="ORF">SAMN05444359_11761</name>
</gene>
<evidence type="ECO:0000313" key="1">
    <source>
        <dbReference type="EMBL" id="SEQ86001.1"/>
    </source>
</evidence>
<accession>A0A1H9JG73</accession>
<dbReference type="Pfam" id="PF10127">
    <property type="entry name" value="RlaP"/>
    <property type="match status" value="1"/>
</dbReference>
<dbReference type="InterPro" id="IPR018775">
    <property type="entry name" value="RlaP"/>
</dbReference>
<dbReference type="OrthoDB" id="243791at2"/>
<dbReference type="AlphaFoldDB" id="A0A1H9JG73"/>
<dbReference type="RefSeq" id="WP_090170081.1">
    <property type="nucleotide sequence ID" value="NZ_FOFB01000017.1"/>
</dbReference>
<evidence type="ECO:0000313" key="2">
    <source>
        <dbReference type="Proteomes" id="UP000199021"/>
    </source>
</evidence>
<name>A0A1H9JG73_9BACT</name>
<sequence length="349" mass="39615">MQTPNLLLNCRSGSHAYGLATETSDEDFRGVFYASREQLYAGTAPEQLADATNDRVYYELGRFLELLTKANPTALELLASPPEAVLFRHPVMDQLRVEDFLTKACKNTFAGYATTQIRKARGLNKKVHNPMPEERKTVAQFCYVISEGKSLRLQKWLEVKGIPEEELALARVDHTQGIHAIYRDASRSWGRGVSSGPKANDVHLSNVPKGEKCLAYLSFNHDSYSVYCRKHREYWQWVAERNDVRYQSTLNHGQGYDAKNMMHTLRLLDMAIEIFRDGELRVLRPDRDFLLDVKAGKFSLEEVLQMAEERLALLEGFAATSSLPERVDPEWVSGLLVGMREELLAASAQ</sequence>
<reference evidence="2" key="1">
    <citation type="submission" date="2016-10" db="EMBL/GenBank/DDBJ databases">
        <authorList>
            <person name="Varghese N."/>
            <person name="Submissions S."/>
        </authorList>
    </citation>
    <scope>NUCLEOTIDE SEQUENCE [LARGE SCALE GENOMIC DNA]</scope>
    <source>
        <strain evidence="2">DSM 24740</strain>
    </source>
</reference>
<proteinExistence type="predicted"/>
<organism evidence="1 2">
    <name type="scientific">Neolewinella agarilytica</name>
    <dbReference type="NCBI Taxonomy" id="478744"/>
    <lineage>
        <taxon>Bacteria</taxon>
        <taxon>Pseudomonadati</taxon>
        <taxon>Bacteroidota</taxon>
        <taxon>Saprospiria</taxon>
        <taxon>Saprospirales</taxon>
        <taxon>Lewinellaceae</taxon>
        <taxon>Neolewinella</taxon>
    </lineage>
</organism>
<keyword evidence="2" id="KW-1185">Reference proteome</keyword>
<dbReference type="PANTHER" id="PTHR34817:SF1">
    <property type="entry name" value="NUCLEOTIDYLTRANSFERASE"/>
    <property type="match status" value="1"/>
</dbReference>
<dbReference type="STRING" id="478744.SAMN05444359_11761"/>
<protein>
    <submittedName>
        <fullName evidence="1">Predicted nucleotidyltransferase</fullName>
    </submittedName>
</protein>
<dbReference type="EMBL" id="FOFB01000017">
    <property type="protein sequence ID" value="SEQ86001.1"/>
    <property type="molecule type" value="Genomic_DNA"/>
</dbReference>
<dbReference type="PANTHER" id="PTHR34817">
    <property type="entry name" value="NUCLEOTIDYLTRANSFERASE"/>
    <property type="match status" value="1"/>
</dbReference>
<keyword evidence="1" id="KW-0808">Transferase</keyword>
<dbReference type="InParanoid" id="A0A1H9JG73"/>
<dbReference type="GO" id="GO:0016740">
    <property type="term" value="F:transferase activity"/>
    <property type="evidence" value="ECO:0007669"/>
    <property type="project" value="UniProtKB-KW"/>
</dbReference>